<dbReference type="Proteomes" id="UP000240883">
    <property type="component" value="Unassembled WGS sequence"/>
</dbReference>
<gene>
    <name evidence="1" type="ORF">BS50DRAFT_448593</name>
</gene>
<dbReference type="PANTHER" id="PTHR38790:SF4">
    <property type="entry name" value="2EXR DOMAIN-CONTAINING PROTEIN"/>
    <property type="match status" value="1"/>
</dbReference>
<reference evidence="1 2" key="1">
    <citation type="journal article" date="2018" name="Front. Microbiol.">
        <title>Genome-Wide Analysis of Corynespora cassiicola Leaf Fall Disease Putative Effectors.</title>
        <authorList>
            <person name="Lopez D."/>
            <person name="Ribeiro S."/>
            <person name="Label P."/>
            <person name="Fumanal B."/>
            <person name="Venisse J.S."/>
            <person name="Kohler A."/>
            <person name="de Oliveira R.R."/>
            <person name="Labutti K."/>
            <person name="Lipzen A."/>
            <person name="Lail K."/>
            <person name="Bauer D."/>
            <person name="Ohm R.A."/>
            <person name="Barry K.W."/>
            <person name="Spatafora J."/>
            <person name="Grigoriev I.V."/>
            <person name="Martin F.M."/>
            <person name="Pujade-Renaud V."/>
        </authorList>
    </citation>
    <scope>NUCLEOTIDE SEQUENCE [LARGE SCALE GENOMIC DNA]</scope>
    <source>
        <strain evidence="1 2">Philippines</strain>
    </source>
</reference>
<organism evidence="1 2">
    <name type="scientific">Corynespora cassiicola Philippines</name>
    <dbReference type="NCBI Taxonomy" id="1448308"/>
    <lineage>
        <taxon>Eukaryota</taxon>
        <taxon>Fungi</taxon>
        <taxon>Dikarya</taxon>
        <taxon>Ascomycota</taxon>
        <taxon>Pezizomycotina</taxon>
        <taxon>Dothideomycetes</taxon>
        <taxon>Pleosporomycetidae</taxon>
        <taxon>Pleosporales</taxon>
        <taxon>Corynesporascaceae</taxon>
        <taxon>Corynespora</taxon>
    </lineage>
</organism>
<accession>A0A2T2NBG0</accession>
<dbReference type="AlphaFoldDB" id="A0A2T2NBG0"/>
<feature type="non-terminal residue" evidence="1">
    <location>
        <position position="268"/>
    </location>
</feature>
<dbReference type="EMBL" id="KZ678141">
    <property type="protein sequence ID" value="PSN62378.1"/>
    <property type="molecule type" value="Genomic_DNA"/>
</dbReference>
<dbReference type="PANTHER" id="PTHR38790">
    <property type="entry name" value="2EXR DOMAIN-CONTAINING PROTEIN-RELATED"/>
    <property type="match status" value="1"/>
</dbReference>
<evidence type="ECO:0000313" key="2">
    <source>
        <dbReference type="Proteomes" id="UP000240883"/>
    </source>
</evidence>
<proteinExistence type="predicted"/>
<protein>
    <submittedName>
        <fullName evidence="1">Uncharacterized protein</fullName>
    </submittedName>
</protein>
<keyword evidence="2" id="KW-1185">Reference proteome</keyword>
<feature type="non-terminal residue" evidence="1">
    <location>
        <position position="1"/>
    </location>
</feature>
<evidence type="ECO:0000313" key="1">
    <source>
        <dbReference type="EMBL" id="PSN62378.1"/>
    </source>
</evidence>
<dbReference type="OrthoDB" id="72726at2759"/>
<name>A0A2T2NBG0_CORCC</name>
<sequence length="268" mass="31180">LLKLPRELRDQIFTEVFKSSRLRFGERLLSRFPSERTAYGPNTLALLLACRQLNAEARELWFKHVQFSFESIQDFHTTISKLPPTIASKIRHVRLSDFSSVSLHEGAPLLPTALNVLPQLRLDTLTVLGPGAERSHEMLCEMAQRCDGWKEFRYFFDRSMSIEYMYPTAWSYPYCRTSRPELQPLQWAEKLWERDGKNSGASISIYEPRLQYKAGSMASPFGYFRWQQLPFPEKLEREGILVELSSEMAFESKESLLIVMKRGRNADI</sequence>